<proteinExistence type="predicted"/>
<sequence>MPPRVLIIIGLVLGYNICPPMKKFESSENFQRVSVFLIALLILVLNSAQGNPSKSAIMAPVARDIVEMGVDPIVRGDLRNFSYYYQGHDNFSFCCCQFFPFLPLLVQKEESHDFSFSGGGSYDFFSQACLLNKRESSWSSNAFNNTASKNNTTFIASILLSLAPSSPPPIPTTEIVKGGKTGNAARNVTIASMRRKPRSVNVRGLAQGFRAGIDRREQRKLAAKNSKDWAAFKDAEDSVIAIHIWSSFVNAEVLKVYDVGSHCLFVFRNSLVFWIPVACMLRLILFRYEGRAKHILHSFCQGIYVHPKLARRLLLGCLCTPKLTYSFHLPVYLLLGPVHLVIEFLCLELFGLCGLLPKVSQEKEFDSSFDVVECDYNKASSNMEEMMVGLSRSLSLRSFPESCWKLLA</sequence>
<dbReference type="AlphaFoldDB" id="A0AAV5J053"/>
<dbReference type="Proteomes" id="UP001054252">
    <property type="component" value="Unassembled WGS sequence"/>
</dbReference>
<accession>A0AAV5J053</accession>
<evidence type="ECO:0000313" key="3">
    <source>
        <dbReference type="Proteomes" id="UP001054252"/>
    </source>
</evidence>
<evidence type="ECO:0000313" key="2">
    <source>
        <dbReference type="EMBL" id="GKV03789.1"/>
    </source>
</evidence>
<comment type="caution">
    <text evidence="2">The sequence shown here is derived from an EMBL/GenBank/DDBJ whole genome shotgun (WGS) entry which is preliminary data.</text>
</comment>
<organism evidence="2 3">
    <name type="scientific">Rubroshorea leprosula</name>
    <dbReference type="NCBI Taxonomy" id="152421"/>
    <lineage>
        <taxon>Eukaryota</taxon>
        <taxon>Viridiplantae</taxon>
        <taxon>Streptophyta</taxon>
        <taxon>Embryophyta</taxon>
        <taxon>Tracheophyta</taxon>
        <taxon>Spermatophyta</taxon>
        <taxon>Magnoliopsida</taxon>
        <taxon>eudicotyledons</taxon>
        <taxon>Gunneridae</taxon>
        <taxon>Pentapetalae</taxon>
        <taxon>rosids</taxon>
        <taxon>malvids</taxon>
        <taxon>Malvales</taxon>
        <taxon>Dipterocarpaceae</taxon>
        <taxon>Rubroshorea</taxon>
    </lineage>
</organism>
<gene>
    <name evidence="2" type="ORF">SLEP1_g16035</name>
</gene>
<name>A0AAV5J053_9ROSI</name>
<keyword evidence="3" id="KW-1185">Reference proteome</keyword>
<reference evidence="2 3" key="1">
    <citation type="journal article" date="2021" name="Commun. Biol.">
        <title>The genome of Shorea leprosula (Dipterocarpaceae) highlights the ecological relevance of drought in aseasonal tropical rainforests.</title>
        <authorList>
            <person name="Ng K.K.S."/>
            <person name="Kobayashi M.J."/>
            <person name="Fawcett J.A."/>
            <person name="Hatakeyama M."/>
            <person name="Paape T."/>
            <person name="Ng C.H."/>
            <person name="Ang C.C."/>
            <person name="Tnah L.H."/>
            <person name="Lee C.T."/>
            <person name="Nishiyama T."/>
            <person name="Sese J."/>
            <person name="O'Brien M.J."/>
            <person name="Copetti D."/>
            <person name="Mohd Noor M.I."/>
            <person name="Ong R.C."/>
            <person name="Putra M."/>
            <person name="Sireger I.Z."/>
            <person name="Indrioko S."/>
            <person name="Kosugi Y."/>
            <person name="Izuno A."/>
            <person name="Isagi Y."/>
            <person name="Lee S.L."/>
            <person name="Shimizu K.K."/>
        </authorList>
    </citation>
    <scope>NUCLEOTIDE SEQUENCE [LARGE SCALE GENOMIC DNA]</scope>
    <source>
        <strain evidence="2">214</strain>
    </source>
</reference>
<keyword evidence="1" id="KW-1133">Transmembrane helix</keyword>
<evidence type="ECO:0000256" key="1">
    <source>
        <dbReference type="SAM" id="Phobius"/>
    </source>
</evidence>
<dbReference type="EMBL" id="BPVZ01000020">
    <property type="protein sequence ID" value="GKV03789.1"/>
    <property type="molecule type" value="Genomic_DNA"/>
</dbReference>
<protein>
    <submittedName>
        <fullName evidence="2">Uncharacterized protein</fullName>
    </submittedName>
</protein>
<keyword evidence="1" id="KW-0812">Transmembrane</keyword>
<feature type="transmembrane region" description="Helical" evidence="1">
    <location>
        <begin position="271"/>
        <end position="288"/>
    </location>
</feature>
<keyword evidence="1" id="KW-0472">Membrane</keyword>